<dbReference type="SUPFAM" id="SSF46785">
    <property type="entry name" value="Winged helix' DNA-binding domain"/>
    <property type="match status" value="1"/>
</dbReference>
<dbReference type="InterPro" id="IPR036390">
    <property type="entry name" value="WH_DNA-bd_sf"/>
</dbReference>
<evidence type="ECO:0000259" key="4">
    <source>
        <dbReference type="PROSITE" id="PS51077"/>
    </source>
</evidence>
<proteinExistence type="predicted"/>
<dbReference type="EMBL" id="JAAGVB010000060">
    <property type="protein sequence ID" value="NEW36030.1"/>
    <property type="molecule type" value="Genomic_DNA"/>
</dbReference>
<dbReference type="PROSITE" id="PS51078">
    <property type="entry name" value="ICLR_ED"/>
    <property type="match status" value="1"/>
</dbReference>
<dbReference type="AlphaFoldDB" id="A0A6P1CTZ6"/>
<feature type="domain" description="HTH iclR-type" evidence="4">
    <location>
        <begin position="13"/>
        <end position="75"/>
    </location>
</feature>
<dbReference type="GO" id="GO:0003677">
    <property type="term" value="F:DNA binding"/>
    <property type="evidence" value="ECO:0007669"/>
    <property type="project" value="UniProtKB-KW"/>
</dbReference>
<dbReference type="SUPFAM" id="SSF55781">
    <property type="entry name" value="GAF domain-like"/>
    <property type="match status" value="1"/>
</dbReference>
<dbReference type="InterPro" id="IPR014757">
    <property type="entry name" value="Tscrpt_reg_IclR_C"/>
</dbReference>
<evidence type="ECO:0000313" key="6">
    <source>
        <dbReference type="EMBL" id="NEW36030.1"/>
    </source>
</evidence>
<dbReference type="GO" id="GO:0045892">
    <property type="term" value="P:negative regulation of DNA-templated transcription"/>
    <property type="evidence" value="ECO:0007669"/>
    <property type="project" value="TreeGrafter"/>
</dbReference>
<dbReference type="SMART" id="SM00346">
    <property type="entry name" value="HTH_ICLR"/>
    <property type="match status" value="1"/>
</dbReference>
<keyword evidence="3" id="KW-0804">Transcription</keyword>
<dbReference type="PROSITE" id="PS51077">
    <property type="entry name" value="HTH_ICLR"/>
    <property type="match status" value="1"/>
</dbReference>
<dbReference type="Proteomes" id="UP000471166">
    <property type="component" value="Unassembled WGS sequence"/>
</dbReference>
<dbReference type="InterPro" id="IPR050707">
    <property type="entry name" value="HTH_MetabolicPath_Reg"/>
</dbReference>
<dbReference type="InterPro" id="IPR036388">
    <property type="entry name" value="WH-like_DNA-bd_sf"/>
</dbReference>
<sequence length="257" mass="27722">MRNDRSQDAAHTLNSVANALRVLTLTHEEGAVTLPLISERLEVGKSTAHRLVSTLIAEKFLQRSPTRNTEFIVGPTLLEIGATALRKADIRRHARRPMERLCDQLGETVSLVVHEGSSTRVVDGVESKQAIRVGLRTGVVLPANATAAGKVLLAYLPEKSLVELFPQGLPALTAETKATWPELKQQLAQVRANGFAYSAAESEPHLNGLAVPVRDHAGEVVAALAIAAPHYRLPLHTARARVRFLDDTAAAITRALG</sequence>
<evidence type="ECO:0000259" key="5">
    <source>
        <dbReference type="PROSITE" id="PS51078"/>
    </source>
</evidence>
<dbReference type="PANTHER" id="PTHR30136:SF35">
    <property type="entry name" value="HTH-TYPE TRANSCRIPTIONAL REGULATOR RV1719"/>
    <property type="match status" value="1"/>
</dbReference>
<reference evidence="6 7" key="1">
    <citation type="submission" date="2020-01" db="EMBL/GenBank/DDBJ databases">
        <title>Genetics and antimicrobial susceptibilities of Nocardia species isolated from the soil; a comparison with species isolated from humans.</title>
        <authorList>
            <person name="Carrasco G."/>
            <person name="Monzon S."/>
            <person name="Sansegundo M."/>
            <person name="Garcia E."/>
            <person name="Garrido N."/>
            <person name="Medina M.J."/>
            <person name="Villalon P."/>
            <person name="Ramirez-Arocha A.C."/>
            <person name="Jimenez P."/>
            <person name="Cuesta I."/>
            <person name="Valdezate S."/>
        </authorList>
    </citation>
    <scope>NUCLEOTIDE SEQUENCE [LARGE SCALE GENOMIC DNA]</scope>
    <source>
        <strain evidence="6 7">CNM20110626</strain>
    </source>
</reference>
<dbReference type="InterPro" id="IPR005471">
    <property type="entry name" value="Tscrpt_reg_IclR_N"/>
</dbReference>
<gene>
    <name evidence="6" type="ORF">GV791_26185</name>
</gene>
<dbReference type="Pfam" id="PF01614">
    <property type="entry name" value="IclR_C"/>
    <property type="match status" value="1"/>
</dbReference>
<dbReference type="GO" id="GO:0003700">
    <property type="term" value="F:DNA-binding transcription factor activity"/>
    <property type="evidence" value="ECO:0007669"/>
    <property type="project" value="TreeGrafter"/>
</dbReference>
<feature type="domain" description="IclR-ED" evidence="5">
    <location>
        <begin position="76"/>
        <end position="257"/>
    </location>
</feature>
<dbReference type="Pfam" id="PF09339">
    <property type="entry name" value="HTH_IclR"/>
    <property type="match status" value="1"/>
</dbReference>
<evidence type="ECO:0000256" key="1">
    <source>
        <dbReference type="ARBA" id="ARBA00023015"/>
    </source>
</evidence>
<evidence type="ECO:0000256" key="3">
    <source>
        <dbReference type="ARBA" id="ARBA00023163"/>
    </source>
</evidence>
<dbReference type="InterPro" id="IPR029016">
    <property type="entry name" value="GAF-like_dom_sf"/>
</dbReference>
<evidence type="ECO:0000313" key="7">
    <source>
        <dbReference type="Proteomes" id="UP000471166"/>
    </source>
</evidence>
<protein>
    <submittedName>
        <fullName evidence="6">IclR family transcriptional regulator</fullName>
    </submittedName>
</protein>
<name>A0A6P1CTZ6_9NOCA</name>
<accession>A0A6P1CTZ6</accession>
<organism evidence="6 7">
    <name type="scientific">Nocardia cyriacigeorgica</name>
    <dbReference type="NCBI Taxonomy" id="135487"/>
    <lineage>
        <taxon>Bacteria</taxon>
        <taxon>Bacillati</taxon>
        <taxon>Actinomycetota</taxon>
        <taxon>Actinomycetes</taxon>
        <taxon>Mycobacteriales</taxon>
        <taxon>Nocardiaceae</taxon>
        <taxon>Nocardia</taxon>
    </lineage>
</organism>
<dbReference type="RefSeq" id="WP_163847392.1">
    <property type="nucleotide sequence ID" value="NZ_JAAGVB010000060.1"/>
</dbReference>
<dbReference type="PANTHER" id="PTHR30136">
    <property type="entry name" value="HELIX-TURN-HELIX TRANSCRIPTIONAL REGULATOR, ICLR FAMILY"/>
    <property type="match status" value="1"/>
</dbReference>
<keyword evidence="2" id="KW-0238">DNA-binding</keyword>
<evidence type="ECO:0000256" key="2">
    <source>
        <dbReference type="ARBA" id="ARBA00023125"/>
    </source>
</evidence>
<comment type="caution">
    <text evidence="6">The sequence shown here is derived from an EMBL/GenBank/DDBJ whole genome shotgun (WGS) entry which is preliminary data.</text>
</comment>
<keyword evidence="1" id="KW-0805">Transcription regulation</keyword>
<dbReference type="Gene3D" id="1.10.10.10">
    <property type="entry name" value="Winged helix-like DNA-binding domain superfamily/Winged helix DNA-binding domain"/>
    <property type="match status" value="1"/>
</dbReference>
<dbReference type="Gene3D" id="3.30.450.40">
    <property type="match status" value="1"/>
</dbReference>